<dbReference type="SMART" id="SM01281">
    <property type="entry name" value="Med12"/>
    <property type="match status" value="1"/>
</dbReference>
<dbReference type="Proteomes" id="UP000076532">
    <property type="component" value="Unassembled WGS sequence"/>
</dbReference>
<evidence type="ECO:0000256" key="1">
    <source>
        <dbReference type="ARBA" id="ARBA00004123"/>
    </source>
</evidence>
<evidence type="ECO:0000256" key="8">
    <source>
        <dbReference type="ARBA" id="ARBA00023163"/>
    </source>
</evidence>
<comment type="subunit">
    <text evidence="3">Component of the SRB8-11 complex, which itself associates with the Mediator complex.</text>
</comment>
<feature type="compositionally biased region" description="Low complexity" evidence="12">
    <location>
        <begin position="1534"/>
        <end position="1565"/>
    </location>
</feature>
<dbReference type="PANTHER" id="PTHR46567">
    <property type="entry name" value="MEDIATOR OF RNA POLYMERASE II TRANSCRIPTION SUBUNIT 12"/>
    <property type="match status" value="1"/>
</dbReference>
<evidence type="ECO:0000256" key="12">
    <source>
        <dbReference type="SAM" id="MobiDB-lite"/>
    </source>
</evidence>
<evidence type="ECO:0000313" key="14">
    <source>
        <dbReference type="EMBL" id="KZP18690.1"/>
    </source>
</evidence>
<dbReference type="GO" id="GO:0006357">
    <property type="term" value="P:regulation of transcription by RNA polymerase II"/>
    <property type="evidence" value="ECO:0007669"/>
    <property type="project" value="InterPro"/>
</dbReference>
<keyword evidence="6" id="KW-0805">Transcription regulation</keyword>
<keyword evidence="15" id="KW-1185">Reference proteome</keyword>
<evidence type="ECO:0000256" key="11">
    <source>
        <dbReference type="ARBA" id="ARBA00032010"/>
    </source>
</evidence>
<organism evidence="14 15">
    <name type="scientific">Athelia psychrophila</name>
    <dbReference type="NCBI Taxonomy" id="1759441"/>
    <lineage>
        <taxon>Eukaryota</taxon>
        <taxon>Fungi</taxon>
        <taxon>Dikarya</taxon>
        <taxon>Basidiomycota</taxon>
        <taxon>Agaricomycotina</taxon>
        <taxon>Agaricomycetes</taxon>
        <taxon>Agaricomycetidae</taxon>
        <taxon>Atheliales</taxon>
        <taxon>Atheliaceae</taxon>
        <taxon>Athelia</taxon>
    </lineage>
</organism>
<dbReference type="GO" id="GO:0003712">
    <property type="term" value="F:transcription coregulator activity"/>
    <property type="evidence" value="ECO:0007669"/>
    <property type="project" value="InterPro"/>
</dbReference>
<keyword evidence="5" id="KW-0678">Repressor</keyword>
<dbReference type="STRING" id="436010.A0A166HBP7"/>
<evidence type="ECO:0000256" key="5">
    <source>
        <dbReference type="ARBA" id="ARBA00022491"/>
    </source>
</evidence>
<dbReference type="Pfam" id="PF09497">
    <property type="entry name" value="Med12"/>
    <property type="match status" value="1"/>
</dbReference>
<comment type="function">
    <text evidence="10">Component of the SRB8-11 complex. The SRB8-11 complex is a regulatory module of the Mediator complex which is itself involved in regulation of basal and activated RNA polymerase II-dependent transcription. The SRB8-11 complex may be involved in the transcriptional repression of a subset of genes regulated by Mediator. It may inhibit the association of the Mediator complex with RNA polymerase II to form the holoenzyme complex.</text>
</comment>
<keyword evidence="9" id="KW-0539">Nucleus</keyword>
<dbReference type="EMBL" id="KV417570">
    <property type="protein sequence ID" value="KZP18690.1"/>
    <property type="molecule type" value="Genomic_DNA"/>
</dbReference>
<feature type="domain" description="Mediator complex subunit Med12" evidence="13">
    <location>
        <begin position="110"/>
        <end position="173"/>
    </location>
</feature>
<dbReference type="InterPro" id="IPR057344">
    <property type="entry name" value="ARM_SRB8"/>
</dbReference>
<dbReference type="OrthoDB" id="20828at2759"/>
<evidence type="ECO:0000256" key="9">
    <source>
        <dbReference type="ARBA" id="ARBA00023242"/>
    </source>
</evidence>
<evidence type="ECO:0000256" key="3">
    <source>
        <dbReference type="ARBA" id="ARBA00011629"/>
    </source>
</evidence>
<evidence type="ECO:0000256" key="4">
    <source>
        <dbReference type="ARBA" id="ARBA00019622"/>
    </source>
</evidence>
<dbReference type="GO" id="GO:0016592">
    <property type="term" value="C:mediator complex"/>
    <property type="evidence" value="ECO:0007669"/>
    <property type="project" value="InterPro"/>
</dbReference>
<comment type="similarity">
    <text evidence="2">Belongs to the Mediator complex subunit 12 family.</text>
</comment>
<accession>A0A166HBP7</accession>
<evidence type="ECO:0000256" key="6">
    <source>
        <dbReference type="ARBA" id="ARBA00023015"/>
    </source>
</evidence>
<proteinExistence type="inferred from homology"/>
<feature type="compositionally biased region" description="Polar residues" evidence="12">
    <location>
        <begin position="1518"/>
        <end position="1533"/>
    </location>
</feature>
<keyword evidence="8" id="KW-0804">Transcription</keyword>
<evidence type="ECO:0000256" key="7">
    <source>
        <dbReference type="ARBA" id="ARBA00023159"/>
    </source>
</evidence>
<feature type="region of interest" description="Disordered" evidence="12">
    <location>
        <begin position="1518"/>
        <end position="1636"/>
    </location>
</feature>
<reference evidence="14 15" key="1">
    <citation type="journal article" date="2016" name="Mol. Biol. Evol.">
        <title>Comparative Genomics of Early-Diverging Mushroom-Forming Fungi Provides Insights into the Origins of Lignocellulose Decay Capabilities.</title>
        <authorList>
            <person name="Nagy L.G."/>
            <person name="Riley R."/>
            <person name="Tritt A."/>
            <person name="Adam C."/>
            <person name="Daum C."/>
            <person name="Floudas D."/>
            <person name="Sun H."/>
            <person name="Yadav J.S."/>
            <person name="Pangilinan J."/>
            <person name="Larsson K.H."/>
            <person name="Matsuura K."/>
            <person name="Barry K."/>
            <person name="Labutti K."/>
            <person name="Kuo R."/>
            <person name="Ohm R.A."/>
            <person name="Bhattacharya S.S."/>
            <person name="Shirouzu T."/>
            <person name="Yoshinaga Y."/>
            <person name="Martin F.M."/>
            <person name="Grigoriev I.V."/>
            <person name="Hibbett D.S."/>
        </authorList>
    </citation>
    <scope>NUCLEOTIDE SEQUENCE [LARGE SCALE GENOMIC DNA]</scope>
    <source>
        <strain evidence="14 15">CBS 109695</strain>
    </source>
</reference>
<name>A0A166HBP7_9AGAM</name>
<sequence>MQEEGEHERNNLPVYESIPPAWLPKTHTSADLGYSGFFPPHPGQSEDVMSEANVKGGFIIGDSVPAETFSAQDMVQARFSQPDALTDLEDLMNEIFLRRADRAPAIPAPNFRMPSRVTLNDSKRQAWFADLANPEVPLHKLGKNVPHGAKGQDLLDLLHSYNVAIPRAVWFLRVFGANETAGLRNRPNYVPTQYSIDWANVVTGYMKKQLTDIALPSAPRAGMNIKQTFKGVLADSESRERWISRFSYCLKLLRTFYSQGLVDNHVLLVWLVQTMANCNLAQAAFVARLADEYLDGMLSSRALTKPFVDACLNKLYEIRNTAAIDYLPNLDALLRVLVRRVCAVLPDALVSPQTWNMHADMLAEILAPEVKNEQQDDGGFEAPNVSDLDRLLLDSYMDVKQRSEAMLFKTLPPRGLVRLGSAVKDIQMLNSISHDDEIDDSTFFDSISHTSAPAFYNKLTTLLTWSVTSLQYGDHRPYVACSLLRLWRDKHSERATRRDLSWPSPDEVLQDQLFDWLDESEAAADDDNLVRLAVVFGKLVKDGLFGYAEYVQRLVARGEQGLTYPQEPGSRHRKFLRCMPLHSSSSALAGQRKMILHGARARETPDDMNAREIRKEIRAVIPELFGGEVPRNHSSIKSLLDDCPTLTTASRFEHVWTFRQWLMPIIRTAVAGHALSTPGLLHVYCVIVELLTYTKCFSFVLELSLSALSKTSAPEVMMIVIDTLRRHLSVWMCMRSTGTICTALYTAHQAARTRGIMSRALLSFLVEIDAGRHLDVQSREHILLDIATHVHALRPDPQAPCPVPDMLPEILLLAEDLHPEAPSILANSLWYKYRNSSDWGWKVWDNTVASVRQIPAIRSEVHDRLACALCYGQFLLNIDQHIPGGINDQVLEWFLGTGRREVSALNAEAWEVLIYVLVFLSVNDALSAATIFRGLVYPAWQTAAHAASEQQGSDISVYLSAANTLFERLVLCEHARPDGISPMDFVEVQRLRTRRCTMYQESHFLLFIASIPTMVIVEMNKFIPEDVRRACGELRKSACAADEFRREAHRHLDDIRNAFEKPLLEDGAAGELSDIMVDALRHILSDEPSEFPDVVEGNWHCESSLLSPLRLEATAVQLQLTLRQMGRQLANESTARVASDHLDQLTAVLFHHEMTSEEAYFVAEMTNGVDVAVACKFINNGFQCIGEVLRKVPSPVQPAVFEDCVRRAGQLLRVLVHVAGSRQEAEVSVRQLKASVQDDFIEAFYTILLGIEAAQASDEKQMTSESLIFLLRLLQFDLGCSDVWTAKTKALSGKLVSTLFNLAILLGSGNHIDLAAYPLIVDTLCYLIDEIPIDSKSLTFNAFRNYPQLSPMSLPLSMPSPHRDQLRSLLVLTPPNIAVLHLVTAHHDASNRLVLGEPVPNRPWEWIENLGEPQSAGGDGDAKEEIKNSSSISLDLFNAQLVGDAVVHSGTEDPRIEANLRSFEDGLSSESLFKRDWRESRIDVDADDGASSASSFVGRGVTKAEEVDEIMALPVFNNTASGSRRGSPAQSYKSSRGGSAGPSSARASPLHSQTASATMGSGSAAEPIVIDAPGELEATGSAAGGSGAKRKFSVSDDEVEIVEGPRPTRAGKKPKGKTVPAGKTTAKTTSKARKRR</sequence>
<evidence type="ECO:0000259" key="13">
    <source>
        <dbReference type="SMART" id="SM01281"/>
    </source>
</evidence>
<evidence type="ECO:0000256" key="10">
    <source>
        <dbReference type="ARBA" id="ARBA00025661"/>
    </source>
</evidence>
<evidence type="ECO:0000313" key="15">
    <source>
        <dbReference type="Proteomes" id="UP000076532"/>
    </source>
</evidence>
<gene>
    <name evidence="14" type="ORF">FIBSPDRAFT_1045995</name>
</gene>
<evidence type="ECO:0000256" key="2">
    <source>
        <dbReference type="ARBA" id="ARBA00010289"/>
    </source>
</evidence>
<keyword evidence="7" id="KW-0010">Activator</keyword>
<protein>
    <recommendedName>
        <fullName evidence="4">Mediator of RNA polymerase II transcription subunit 12</fullName>
    </recommendedName>
    <alternativeName>
        <fullName evidence="11">Mediator complex subunit 12</fullName>
    </alternativeName>
</protein>
<dbReference type="Pfam" id="PF25326">
    <property type="entry name" value="ARM_SRB8"/>
    <property type="match status" value="1"/>
</dbReference>
<dbReference type="PANTHER" id="PTHR46567:SF1">
    <property type="entry name" value="MEDIATOR OF RNA POLYMERASE II TRANSCRIPTION SUBUNIT 12"/>
    <property type="match status" value="1"/>
</dbReference>
<dbReference type="InterPro" id="IPR019035">
    <property type="entry name" value="Mediator_Med12"/>
</dbReference>
<comment type="subcellular location">
    <subcellularLocation>
        <location evidence="1">Nucleus</location>
    </subcellularLocation>
</comment>